<dbReference type="WBParaSite" id="ACAC_0001406701-mRNA-1">
    <property type="protein sequence ID" value="ACAC_0001406701-mRNA-1"/>
    <property type="gene ID" value="ACAC_0001406701"/>
</dbReference>
<evidence type="ECO:0000256" key="1">
    <source>
        <dbReference type="ARBA" id="ARBA00022723"/>
    </source>
</evidence>
<dbReference type="PANTHER" id="PTHR23057">
    <property type="entry name" value="JUXTAPOSED WITH ANOTHER ZINC FINGER PROTEIN 1"/>
    <property type="match status" value="1"/>
</dbReference>
<dbReference type="AlphaFoldDB" id="A0A0K0DQM8"/>
<feature type="domain" description="C2H2-type" evidence="7">
    <location>
        <begin position="316"/>
        <end position="344"/>
    </location>
</feature>
<dbReference type="PROSITE" id="PS50157">
    <property type="entry name" value="ZINC_FINGER_C2H2_2"/>
    <property type="match status" value="2"/>
</dbReference>
<keyword evidence="4" id="KW-0862">Zinc</keyword>
<protein>
    <submittedName>
        <fullName evidence="9">C2H2-type domain-containing protein</fullName>
    </submittedName>
</protein>
<dbReference type="InterPro" id="IPR051580">
    <property type="entry name" value="ZnF-Chromatin_assoc"/>
</dbReference>
<sequence length="446" mass="49582">MYNDVWSFNLDSHQWKKMAFELITPLFFHDAAITKEGCLLVWGGVLDRFSTVRTNSGQYCYLEPPSLKTLAAQALRPYVDYKTTEEANQLRISRVTDLVLEICGHLRTSASSISNNNFGGCQLYFASTDDLIAHIEFTHITPLEDEYRQKISQTQCCPEENRASATPNMPLSCVYRLFRMPYNPQPCGPDVVRITFNHYRKRQLDSNGTSVVQNLAASTPKKEEPPSVDSNGEDLSECGPNEQEDRYCCMVSECQKRFRTGSGLRLHSRTAHGVVLQENILCSQSIANGSGSRLSSQNEHLPVTVSPTKYAASRPYKCHQCSKRYKTTAGLSNHVDQSHRKQTGGCGTPSSTDSSPASPSAAVLDQLISQARAHGQATAAAQEQQRVQQRPLPVQVASSNSHQYGQVSNQAPLPVRSLPSTHQRYSHGPVSFFHSLTSCFLFKKLL</sequence>
<keyword evidence="2" id="KW-0677">Repeat</keyword>
<evidence type="ECO:0000313" key="9">
    <source>
        <dbReference type="WBParaSite" id="ACAC_0001406701-mRNA-1"/>
    </source>
</evidence>
<organism evidence="8 9">
    <name type="scientific">Angiostrongylus cantonensis</name>
    <name type="common">Rat lungworm</name>
    <dbReference type="NCBI Taxonomy" id="6313"/>
    <lineage>
        <taxon>Eukaryota</taxon>
        <taxon>Metazoa</taxon>
        <taxon>Ecdysozoa</taxon>
        <taxon>Nematoda</taxon>
        <taxon>Chromadorea</taxon>
        <taxon>Rhabditida</taxon>
        <taxon>Rhabditina</taxon>
        <taxon>Rhabditomorpha</taxon>
        <taxon>Strongyloidea</taxon>
        <taxon>Metastrongylidae</taxon>
        <taxon>Angiostrongylus</taxon>
    </lineage>
</organism>
<dbReference type="SUPFAM" id="SSF50965">
    <property type="entry name" value="Galactose oxidase, central domain"/>
    <property type="match status" value="1"/>
</dbReference>
<evidence type="ECO:0000256" key="5">
    <source>
        <dbReference type="PROSITE-ProRule" id="PRU00042"/>
    </source>
</evidence>
<reference evidence="9" key="2">
    <citation type="submission" date="2017-02" db="UniProtKB">
        <authorList>
            <consortium name="WormBaseParasite"/>
        </authorList>
    </citation>
    <scope>IDENTIFICATION</scope>
</reference>
<name>A0A0K0DQM8_ANGCA</name>
<dbReference type="SUPFAM" id="SSF57667">
    <property type="entry name" value="beta-beta-alpha zinc fingers"/>
    <property type="match status" value="1"/>
</dbReference>
<accession>A0A0K0DQM8</accession>
<feature type="compositionally biased region" description="Low complexity" evidence="6">
    <location>
        <begin position="348"/>
        <end position="361"/>
    </location>
</feature>
<dbReference type="Gene3D" id="2.120.10.80">
    <property type="entry name" value="Kelch-type beta propeller"/>
    <property type="match status" value="1"/>
</dbReference>
<keyword evidence="1" id="KW-0479">Metal-binding</keyword>
<feature type="region of interest" description="Disordered" evidence="6">
    <location>
        <begin position="207"/>
        <end position="238"/>
    </location>
</feature>
<reference evidence="8" key="1">
    <citation type="submission" date="2012-09" db="EMBL/GenBank/DDBJ databases">
        <authorList>
            <person name="Martin A.A."/>
        </authorList>
    </citation>
    <scope>NUCLEOTIDE SEQUENCE</scope>
</reference>
<dbReference type="PANTHER" id="PTHR23057:SF0">
    <property type="entry name" value="JUXTAPOSED WITH ANOTHER ZINC FINGER PROTEIN 1"/>
    <property type="match status" value="1"/>
</dbReference>
<feature type="compositionally biased region" description="Low complexity" evidence="6">
    <location>
        <begin position="384"/>
        <end position="397"/>
    </location>
</feature>
<evidence type="ECO:0000256" key="6">
    <source>
        <dbReference type="SAM" id="MobiDB-lite"/>
    </source>
</evidence>
<keyword evidence="8" id="KW-1185">Reference proteome</keyword>
<dbReference type="InterPro" id="IPR015915">
    <property type="entry name" value="Kelch-typ_b-propeller"/>
</dbReference>
<dbReference type="Gene3D" id="3.30.160.60">
    <property type="entry name" value="Classic Zinc Finger"/>
    <property type="match status" value="1"/>
</dbReference>
<feature type="domain" description="C2H2-type" evidence="7">
    <location>
        <begin position="247"/>
        <end position="272"/>
    </location>
</feature>
<dbReference type="PROSITE" id="PS00028">
    <property type="entry name" value="ZINC_FINGER_C2H2_1"/>
    <property type="match status" value="2"/>
</dbReference>
<feature type="compositionally biased region" description="Polar residues" evidence="6">
    <location>
        <begin position="207"/>
        <end position="217"/>
    </location>
</feature>
<evidence type="ECO:0000259" key="7">
    <source>
        <dbReference type="PROSITE" id="PS50157"/>
    </source>
</evidence>
<evidence type="ECO:0000256" key="4">
    <source>
        <dbReference type="ARBA" id="ARBA00022833"/>
    </source>
</evidence>
<keyword evidence="3 5" id="KW-0863">Zinc-finger</keyword>
<evidence type="ECO:0000313" key="8">
    <source>
        <dbReference type="Proteomes" id="UP000035642"/>
    </source>
</evidence>
<evidence type="ECO:0000256" key="2">
    <source>
        <dbReference type="ARBA" id="ARBA00022737"/>
    </source>
</evidence>
<dbReference type="GO" id="GO:0005634">
    <property type="term" value="C:nucleus"/>
    <property type="evidence" value="ECO:0007669"/>
    <property type="project" value="TreeGrafter"/>
</dbReference>
<dbReference type="InterPro" id="IPR011043">
    <property type="entry name" value="Gal_Oxase/kelch_b-propeller"/>
</dbReference>
<feature type="region of interest" description="Disordered" evidence="6">
    <location>
        <begin position="384"/>
        <end position="408"/>
    </location>
</feature>
<dbReference type="InterPro" id="IPR013087">
    <property type="entry name" value="Znf_C2H2_type"/>
</dbReference>
<proteinExistence type="predicted"/>
<dbReference type="GO" id="GO:0008270">
    <property type="term" value="F:zinc ion binding"/>
    <property type="evidence" value="ECO:0007669"/>
    <property type="project" value="UniProtKB-KW"/>
</dbReference>
<feature type="compositionally biased region" description="Polar residues" evidence="6">
    <location>
        <begin position="398"/>
        <end position="408"/>
    </location>
</feature>
<dbReference type="InterPro" id="IPR036236">
    <property type="entry name" value="Znf_C2H2_sf"/>
</dbReference>
<evidence type="ECO:0000256" key="3">
    <source>
        <dbReference type="ARBA" id="ARBA00022771"/>
    </source>
</evidence>
<dbReference type="SMART" id="SM00355">
    <property type="entry name" value="ZnF_C2H2"/>
    <property type="match status" value="3"/>
</dbReference>
<dbReference type="STRING" id="6313.A0A0K0DQM8"/>
<feature type="region of interest" description="Disordered" evidence="6">
    <location>
        <begin position="329"/>
        <end position="361"/>
    </location>
</feature>
<dbReference type="Proteomes" id="UP000035642">
    <property type="component" value="Unassembled WGS sequence"/>
</dbReference>